<comment type="caution">
    <text evidence="1">The sequence shown here is derived from an EMBL/GenBank/DDBJ whole genome shotgun (WGS) entry which is preliminary data.</text>
</comment>
<dbReference type="SUPFAM" id="SSF53448">
    <property type="entry name" value="Nucleotide-diphospho-sugar transferases"/>
    <property type="match status" value="1"/>
</dbReference>
<reference evidence="1" key="1">
    <citation type="journal article" date="2014" name="Front. Microbiol.">
        <title>High frequency of phylogenetically diverse reductive dehalogenase-homologous genes in deep subseafloor sedimentary metagenomes.</title>
        <authorList>
            <person name="Kawai M."/>
            <person name="Futagami T."/>
            <person name="Toyoda A."/>
            <person name="Takaki Y."/>
            <person name="Nishi S."/>
            <person name="Hori S."/>
            <person name="Arai W."/>
            <person name="Tsubouchi T."/>
            <person name="Morono Y."/>
            <person name="Uchiyama I."/>
            <person name="Ito T."/>
            <person name="Fujiyama A."/>
            <person name="Inagaki F."/>
            <person name="Takami H."/>
        </authorList>
    </citation>
    <scope>NUCLEOTIDE SEQUENCE</scope>
    <source>
        <strain evidence="1">Expedition CK06-06</strain>
    </source>
</reference>
<dbReference type="AlphaFoldDB" id="X1AIU3"/>
<evidence type="ECO:0000313" key="1">
    <source>
        <dbReference type="EMBL" id="GAG59906.1"/>
    </source>
</evidence>
<protein>
    <recommendedName>
        <fullName evidence="2">Glycosyltransferase 2-like domain-containing protein</fullName>
    </recommendedName>
</protein>
<sequence length="43" mass="4775">MVDGASDDGTHKVIERHRDRFSTIISEPDEGIYDAMNKGIRAA</sequence>
<accession>X1AIU3</accession>
<dbReference type="InterPro" id="IPR029044">
    <property type="entry name" value="Nucleotide-diphossugar_trans"/>
</dbReference>
<name>X1AIU3_9ZZZZ</name>
<feature type="non-terminal residue" evidence="1">
    <location>
        <position position="43"/>
    </location>
</feature>
<proteinExistence type="predicted"/>
<dbReference type="EMBL" id="BART01005024">
    <property type="protein sequence ID" value="GAG59906.1"/>
    <property type="molecule type" value="Genomic_DNA"/>
</dbReference>
<organism evidence="1">
    <name type="scientific">marine sediment metagenome</name>
    <dbReference type="NCBI Taxonomy" id="412755"/>
    <lineage>
        <taxon>unclassified sequences</taxon>
        <taxon>metagenomes</taxon>
        <taxon>ecological metagenomes</taxon>
    </lineage>
</organism>
<gene>
    <name evidence="1" type="ORF">S01H4_12031</name>
</gene>
<evidence type="ECO:0008006" key="2">
    <source>
        <dbReference type="Google" id="ProtNLM"/>
    </source>
</evidence>
<dbReference type="Gene3D" id="3.90.550.10">
    <property type="entry name" value="Spore Coat Polysaccharide Biosynthesis Protein SpsA, Chain A"/>
    <property type="match status" value="1"/>
</dbReference>